<gene>
    <name evidence="12" type="ORF">JRO89_XS08G0026700</name>
</gene>
<evidence type="ECO:0000256" key="6">
    <source>
        <dbReference type="ARBA" id="ARBA00023015"/>
    </source>
</evidence>
<dbReference type="PANTHER" id="PTHR46481:SF10">
    <property type="entry name" value="ZINC FINGER BED DOMAIN-CONTAINING PROTEIN 39"/>
    <property type="match status" value="1"/>
</dbReference>
<organism evidence="12 13">
    <name type="scientific">Xanthoceras sorbifolium</name>
    <dbReference type="NCBI Taxonomy" id="99658"/>
    <lineage>
        <taxon>Eukaryota</taxon>
        <taxon>Viridiplantae</taxon>
        <taxon>Streptophyta</taxon>
        <taxon>Embryophyta</taxon>
        <taxon>Tracheophyta</taxon>
        <taxon>Spermatophyta</taxon>
        <taxon>Magnoliopsida</taxon>
        <taxon>eudicotyledons</taxon>
        <taxon>Gunneridae</taxon>
        <taxon>Pentapetalae</taxon>
        <taxon>rosids</taxon>
        <taxon>malvids</taxon>
        <taxon>Sapindales</taxon>
        <taxon>Sapindaceae</taxon>
        <taxon>Xanthoceroideae</taxon>
        <taxon>Xanthoceras</taxon>
    </lineage>
</organism>
<evidence type="ECO:0000256" key="5">
    <source>
        <dbReference type="ARBA" id="ARBA00022833"/>
    </source>
</evidence>
<keyword evidence="9" id="KW-0539">Nucleus</keyword>
<keyword evidence="13" id="KW-1185">Reference proteome</keyword>
<dbReference type="SUPFAM" id="SSF53098">
    <property type="entry name" value="Ribonuclease H-like"/>
    <property type="match status" value="1"/>
</dbReference>
<keyword evidence="4 10" id="KW-0863">Zinc-finger</keyword>
<comment type="subcellular location">
    <subcellularLocation>
        <location evidence="1">Nucleus</location>
    </subcellularLocation>
</comment>
<comment type="subunit">
    <text evidence="2">Homodimer.</text>
</comment>
<evidence type="ECO:0000256" key="9">
    <source>
        <dbReference type="ARBA" id="ARBA00023242"/>
    </source>
</evidence>
<keyword evidence="6" id="KW-0805">Transcription regulation</keyword>
<evidence type="ECO:0000313" key="12">
    <source>
        <dbReference type="EMBL" id="KAH7565856.1"/>
    </source>
</evidence>
<dbReference type="InterPro" id="IPR036236">
    <property type="entry name" value="Znf_C2H2_sf"/>
</dbReference>
<evidence type="ECO:0000256" key="4">
    <source>
        <dbReference type="ARBA" id="ARBA00022771"/>
    </source>
</evidence>
<dbReference type="EMBL" id="JAFEMO010000008">
    <property type="protein sequence ID" value="KAH7565856.1"/>
    <property type="molecule type" value="Genomic_DNA"/>
</dbReference>
<keyword evidence="5" id="KW-0862">Zinc</keyword>
<evidence type="ECO:0000256" key="3">
    <source>
        <dbReference type="ARBA" id="ARBA00022723"/>
    </source>
</evidence>
<evidence type="ECO:0000313" key="13">
    <source>
        <dbReference type="Proteomes" id="UP000827721"/>
    </source>
</evidence>
<dbReference type="InterPro" id="IPR012337">
    <property type="entry name" value="RNaseH-like_sf"/>
</dbReference>
<proteinExistence type="predicted"/>
<feature type="domain" description="BED-type" evidence="11">
    <location>
        <begin position="29"/>
        <end position="84"/>
    </location>
</feature>
<dbReference type="PROSITE" id="PS50808">
    <property type="entry name" value="ZF_BED"/>
    <property type="match status" value="1"/>
</dbReference>
<evidence type="ECO:0000256" key="2">
    <source>
        <dbReference type="ARBA" id="ARBA00011738"/>
    </source>
</evidence>
<protein>
    <recommendedName>
        <fullName evidence="11">BED-type domain-containing protein</fullName>
    </recommendedName>
</protein>
<reference evidence="12 13" key="1">
    <citation type="submission" date="2021-02" db="EMBL/GenBank/DDBJ databases">
        <title>Plant Genome Project.</title>
        <authorList>
            <person name="Zhang R.-G."/>
        </authorList>
    </citation>
    <scope>NUCLEOTIDE SEQUENCE [LARGE SCALE GENOMIC DNA]</scope>
    <source>
        <tissue evidence="12">Leaves</tissue>
    </source>
</reference>
<keyword evidence="8" id="KW-0804">Transcription</keyword>
<evidence type="ECO:0000259" key="11">
    <source>
        <dbReference type="PROSITE" id="PS50808"/>
    </source>
</evidence>
<dbReference type="InterPro" id="IPR052035">
    <property type="entry name" value="ZnF_BED_domain_contain"/>
</dbReference>
<evidence type="ECO:0000256" key="8">
    <source>
        <dbReference type="ARBA" id="ARBA00023163"/>
    </source>
</evidence>
<evidence type="ECO:0000256" key="1">
    <source>
        <dbReference type="ARBA" id="ARBA00004123"/>
    </source>
</evidence>
<accession>A0ABQ8HNC9</accession>
<dbReference type="InterPro" id="IPR003656">
    <property type="entry name" value="Znf_BED"/>
</dbReference>
<dbReference type="InterPro" id="IPR008906">
    <property type="entry name" value="HATC_C_dom"/>
</dbReference>
<dbReference type="PANTHER" id="PTHR46481">
    <property type="entry name" value="ZINC FINGER BED DOMAIN-CONTAINING PROTEIN 4"/>
    <property type="match status" value="1"/>
</dbReference>
<sequence>MKGKAMDSSPSHLQEISGIRQQNANKQRKLRSDVWRHFEKYKDNDGKDWAKCNLCSKVFDGSSRSGTTRLRNHFKSCQRKTSGGGGAGGVEAAGNLTNPVAIKENNVILDHLDATRLLIEGGELSPNSIELVELMDVYNQDKEKLCKYFQRLSCRFSLTINQVQNEDNIYLMVHFIDDDWNLKELIIGLKLIEDNQDFKKYLKNVLLEWGIHNNISSMVKIPNDDTYVMSCNEIVNWFSSQGSLPFNNKLLYVDPIGYISDKCNGLLYDFKEPLYNCMANTVGYIKETSSKNEKFQIAIEKAKFLGKEVIVEIIPTKQEMLNMDHAGLLKFAMGLKEAFFELENMDSEFKSINLTKEEWDRTRDLYECYQDFTAYAFVSHGLRYNTANMYFPLICNIYMRSLVLAKHEVSFDDHDSYGTIKRDVHEYWSEYNFVLAIAAVLDPRFKMDIVKRWYKKIYGDKCEEYLTIFTDYFNSVYNEYAKGANLGSQETNSSISYKMLDPLGKKCESSHDSDHVQSLNSELHQYLNEVKFPLMEDFDILEWWRNNNRYFPTLSKMARDFLSMQISTDFTDYRDEIEELDSEDFDSDVVM</sequence>
<comment type="caution">
    <text evidence="12">The sequence shown here is derived from an EMBL/GenBank/DDBJ whole genome shotgun (WGS) entry which is preliminary data.</text>
</comment>
<dbReference type="SMART" id="SM00614">
    <property type="entry name" value="ZnF_BED"/>
    <property type="match status" value="1"/>
</dbReference>
<dbReference type="InterPro" id="IPR025525">
    <property type="entry name" value="hAT-like_transposase_RNase-H"/>
</dbReference>
<dbReference type="Pfam" id="PF14372">
    <property type="entry name" value="hAT-like_RNase-H"/>
    <property type="match status" value="1"/>
</dbReference>
<dbReference type="SUPFAM" id="SSF57667">
    <property type="entry name" value="beta-beta-alpha zinc fingers"/>
    <property type="match status" value="1"/>
</dbReference>
<name>A0ABQ8HNC9_9ROSI</name>
<keyword evidence="7" id="KW-0238">DNA-binding</keyword>
<evidence type="ECO:0000256" key="10">
    <source>
        <dbReference type="PROSITE-ProRule" id="PRU00027"/>
    </source>
</evidence>
<dbReference type="Pfam" id="PF02892">
    <property type="entry name" value="zf-BED"/>
    <property type="match status" value="1"/>
</dbReference>
<evidence type="ECO:0000256" key="7">
    <source>
        <dbReference type="ARBA" id="ARBA00023125"/>
    </source>
</evidence>
<dbReference type="Pfam" id="PF05699">
    <property type="entry name" value="Dimer_Tnp_hAT"/>
    <property type="match status" value="1"/>
</dbReference>
<keyword evidence="3" id="KW-0479">Metal-binding</keyword>
<dbReference type="Proteomes" id="UP000827721">
    <property type="component" value="Unassembled WGS sequence"/>
</dbReference>